<protein>
    <submittedName>
        <fullName evidence="1">Four helix bundle protein</fullName>
    </submittedName>
</protein>
<evidence type="ECO:0000313" key="1">
    <source>
        <dbReference type="EMBL" id="MFH6603737.1"/>
    </source>
</evidence>
<gene>
    <name evidence="1" type="ORF">ACEZ3G_09640</name>
</gene>
<evidence type="ECO:0000313" key="2">
    <source>
        <dbReference type="Proteomes" id="UP001595191"/>
    </source>
</evidence>
<keyword evidence="2" id="KW-1185">Reference proteome</keyword>
<dbReference type="Proteomes" id="UP001595191">
    <property type="component" value="Unassembled WGS sequence"/>
</dbReference>
<accession>A0ACC7LP25</accession>
<reference evidence="1" key="1">
    <citation type="submission" date="2024-09" db="EMBL/GenBank/DDBJ databases">
        <authorList>
            <person name="Liu J."/>
        </authorList>
    </citation>
    <scope>NUCLEOTIDE SEQUENCE</scope>
    <source>
        <strain evidence="1">NBU2967</strain>
    </source>
</reference>
<organism evidence="1 2">
    <name type="scientific">Meishania litoralis</name>
    <dbReference type="NCBI Taxonomy" id="3434685"/>
    <lineage>
        <taxon>Bacteria</taxon>
        <taxon>Pseudomonadati</taxon>
        <taxon>Bacteroidota</taxon>
        <taxon>Flavobacteriia</taxon>
        <taxon>Flavobacteriales</taxon>
        <taxon>Flavobacteriaceae</taxon>
        <taxon>Meishania</taxon>
    </lineage>
</organism>
<name>A0ACC7LP25_9FLAO</name>
<proteinExistence type="predicted"/>
<sequence>MIEERSFQFALEVIKLIKVLRAKREYVFADQLLRSATSIGANVSEASAGQSKKDFIAKMAIASKESRETRYWLRLIKEGNIVEENLDGYLDEIEQIVKMLTKIVKTSQLNVKTQN</sequence>
<dbReference type="EMBL" id="JBHFPV010000002">
    <property type="protein sequence ID" value="MFH6603737.1"/>
    <property type="molecule type" value="Genomic_DNA"/>
</dbReference>
<comment type="caution">
    <text evidence="1">The sequence shown here is derived from an EMBL/GenBank/DDBJ whole genome shotgun (WGS) entry which is preliminary data.</text>
</comment>